<name>A0ABN8T0V8_9CNID</name>
<organism evidence="1 2">
    <name type="scientific">Porites evermanni</name>
    <dbReference type="NCBI Taxonomy" id="104178"/>
    <lineage>
        <taxon>Eukaryota</taxon>
        <taxon>Metazoa</taxon>
        <taxon>Cnidaria</taxon>
        <taxon>Anthozoa</taxon>
        <taxon>Hexacorallia</taxon>
        <taxon>Scleractinia</taxon>
        <taxon>Fungiina</taxon>
        <taxon>Poritidae</taxon>
        <taxon>Porites</taxon>
    </lineage>
</organism>
<evidence type="ECO:0000313" key="1">
    <source>
        <dbReference type="EMBL" id="CAH3196913.1"/>
    </source>
</evidence>
<gene>
    <name evidence="1" type="ORF">PEVE_00033887</name>
</gene>
<comment type="caution">
    <text evidence="1">The sequence shown here is derived from an EMBL/GenBank/DDBJ whole genome shotgun (WGS) entry which is preliminary data.</text>
</comment>
<proteinExistence type="predicted"/>
<accession>A0ABN8T0V8</accession>
<dbReference type="Proteomes" id="UP001159427">
    <property type="component" value="Unassembled WGS sequence"/>
</dbReference>
<evidence type="ECO:0000313" key="2">
    <source>
        <dbReference type="Proteomes" id="UP001159427"/>
    </source>
</evidence>
<sequence>MELANKEDFRDTSFHLKTYSGELLSLLGEIRVAVKYQTQEMQLPLVVAQGKNPVLLGRNWLEKLNLDWFTIFKVSHVPAVEDMLAKYEALFEKGYGHMNYIKPPFRSLKVHSPNF</sequence>
<protein>
    <submittedName>
        <fullName evidence="1">Uncharacterized protein</fullName>
    </submittedName>
</protein>
<keyword evidence="2" id="KW-1185">Reference proteome</keyword>
<dbReference type="EMBL" id="CALNXI010005067">
    <property type="protein sequence ID" value="CAH3196913.1"/>
    <property type="molecule type" value="Genomic_DNA"/>
</dbReference>
<reference evidence="1 2" key="1">
    <citation type="submission" date="2022-05" db="EMBL/GenBank/DDBJ databases">
        <authorList>
            <consortium name="Genoscope - CEA"/>
            <person name="William W."/>
        </authorList>
    </citation>
    <scope>NUCLEOTIDE SEQUENCE [LARGE SCALE GENOMIC DNA]</scope>
</reference>